<reference evidence="1" key="1">
    <citation type="submission" date="2021-02" db="EMBL/GenBank/DDBJ databases">
        <authorList>
            <consortium name="DOE Joint Genome Institute"/>
            <person name="Ahrendt S."/>
            <person name="Looney B.P."/>
            <person name="Miyauchi S."/>
            <person name="Morin E."/>
            <person name="Drula E."/>
            <person name="Courty P.E."/>
            <person name="Chicoki N."/>
            <person name="Fauchery L."/>
            <person name="Kohler A."/>
            <person name="Kuo A."/>
            <person name="Labutti K."/>
            <person name="Pangilinan J."/>
            <person name="Lipzen A."/>
            <person name="Riley R."/>
            <person name="Andreopoulos W."/>
            <person name="He G."/>
            <person name="Johnson J."/>
            <person name="Barry K.W."/>
            <person name="Grigoriev I.V."/>
            <person name="Nagy L."/>
            <person name="Hibbett D."/>
            <person name="Henrissat B."/>
            <person name="Matheny P.B."/>
            <person name="Labbe J."/>
            <person name="Martin F."/>
        </authorList>
    </citation>
    <scope>NUCLEOTIDE SEQUENCE</scope>
    <source>
        <strain evidence="1">FP105234-sp</strain>
    </source>
</reference>
<sequence>MPFSVSASVVIQGVNIPDIGTQITVSTAISVIPLAILYYDWLLVLDREVALFWPPKNKLGWVSVCYLLNRYISILGYIPLVRDSFTYGGASQVVLQILVGVLSLIRVYALYNRSRYVLGLLLVAGAVCVAIAVWMIASDNTESIGIISSVLMGCREFVSDAQGRSLAAAWSGAMVFDTVIFLLTAYKGFKLGLSSGGELLHVLVRDGTVYFTVLFFVNLWNIMMLLHAPPLLKDSTTTLTNVMSSTLISRVMLNLRATPGARRSSGPSTTTYPSDVGPALTTTFDIELGMGRSRGSSSGPSSGDREPYSPGDIELVERSTFLS</sequence>
<name>A0ACB8RHD1_9AGAM</name>
<evidence type="ECO:0000313" key="1">
    <source>
        <dbReference type="EMBL" id="KAI0043586.1"/>
    </source>
</evidence>
<reference evidence="1" key="2">
    <citation type="journal article" date="2022" name="New Phytol.">
        <title>Evolutionary transition to the ectomycorrhizal habit in the genomes of a hyperdiverse lineage of mushroom-forming fungi.</title>
        <authorList>
            <person name="Looney B."/>
            <person name="Miyauchi S."/>
            <person name="Morin E."/>
            <person name="Drula E."/>
            <person name="Courty P.E."/>
            <person name="Kohler A."/>
            <person name="Kuo A."/>
            <person name="LaButti K."/>
            <person name="Pangilinan J."/>
            <person name="Lipzen A."/>
            <person name="Riley R."/>
            <person name="Andreopoulos W."/>
            <person name="He G."/>
            <person name="Johnson J."/>
            <person name="Nolan M."/>
            <person name="Tritt A."/>
            <person name="Barry K.W."/>
            <person name="Grigoriev I.V."/>
            <person name="Nagy L.G."/>
            <person name="Hibbett D."/>
            <person name="Henrissat B."/>
            <person name="Matheny P.B."/>
            <person name="Labbe J."/>
            <person name="Martin F.M."/>
        </authorList>
    </citation>
    <scope>NUCLEOTIDE SEQUENCE</scope>
    <source>
        <strain evidence="1">FP105234-sp</strain>
    </source>
</reference>
<proteinExistence type="predicted"/>
<gene>
    <name evidence="1" type="ORF">FA95DRAFT_1609271</name>
</gene>
<organism evidence="1 2">
    <name type="scientific">Auriscalpium vulgare</name>
    <dbReference type="NCBI Taxonomy" id="40419"/>
    <lineage>
        <taxon>Eukaryota</taxon>
        <taxon>Fungi</taxon>
        <taxon>Dikarya</taxon>
        <taxon>Basidiomycota</taxon>
        <taxon>Agaricomycotina</taxon>
        <taxon>Agaricomycetes</taxon>
        <taxon>Russulales</taxon>
        <taxon>Auriscalpiaceae</taxon>
        <taxon>Auriscalpium</taxon>
    </lineage>
</organism>
<comment type="caution">
    <text evidence="1">The sequence shown here is derived from an EMBL/GenBank/DDBJ whole genome shotgun (WGS) entry which is preliminary data.</text>
</comment>
<accession>A0ACB8RHD1</accession>
<keyword evidence="2" id="KW-1185">Reference proteome</keyword>
<dbReference type="Proteomes" id="UP000814033">
    <property type="component" value="Unassembled WGS sequence"/>
</dbReference>
<protein>
    <submittedName>
        <fullName evidence="1">Uncharacterized protein</fullName>
    </submittedName>
</protein>
<dbReference type="EMBL" id="MU276012">
    <property type="protein sequence ID" value="KAI0043586.1"/>
    <property type="molecule type" value="Genomic_DNA"/>
</dbReference>
<evidence type="ECO:0000313" key="2">
    <source>
        <dbReference type="Proteomes" id="UP000814033"/>
    </source>
</evidence>